<evidence type="ECO:0000313" key="1">
    <source>
        <dbReference type="EMBL" id="GGZ61051.1"/>
    </source>
</evidence>
<sequence length="112" mass="12409">MKRRPPLADADADKQLSLEALAAAFASLKSADDVMAFLDDLCTPAELEAMADRWRVVPYLLDRVPYREIHEETAVSVTTIGRVARSLEYGAGGYRTAIQRTTAPRKSRKENA</sequence>
<proteinExistence type="predicted"/>
<dbReference type="InterPro" id="IPR010921">
    <property type="entry name" value="Trp_repressor/repl_initiator"/>
</dbReference>
<reference evidence="2" key="1">
    <citation type="journal article" date="2019" name="Int. J. Syst. Evol. Microbiol.">
        <title>The Global Catalogue of Microorganisms (GCM) 10K type strain sequencing project: providing services to taxonomists for standard genome sequencing and annotation.</title>
        <authorList>
            <consortium name="The Broad Institute Genomics Platform"/>
            <consortium name="The Broad Institute Genome Sequencing Center for Infectious Disease"/>
            <person name="Wu L."/>
            <person name="Ma J."/>
        </authorList>
    </citation>
    <scope>NUCLEOTIDE SEQUENCE [LARGE SCALE GENOMIC DNA]</scope>
    <source>
        <strain evidence="2">KCTC 22558</strain>
    </source>
</reference>
<dbReference type="PIRSF" id="PIRSF012508">
    <property type="entry name" value="YerC"/>
    <property type="match status" value="1"/>
</dbReference>
<dbReference type="InterPro" id="IPR000831">
    <property type="entry name" value="Trp_repress"/>
</dbReference>
<dbReference type="NCBIfam" id="TIGR02531">
    <property type="entry name" value="yecD_yerC"/>
    <property type="match status" value="1"/>
</dbReference>
<dbReference type="Gene3D" id="1.10.1270.10">
    <property type="entry name" value="TrpR-like"/>
    <property type="match status" value="1"/>
</dbReference>
<dbReference type="Pfam" id="PF01371">
    <property type="entry name" value="Trp_repressor"/>
    <property type="match status" value="1"/>
</dbReference>
<keyword evidence="2" id="KW-1185">Reference proteome</keyword>
<dbReference type="RefSeq" id="WP_189448106.1">
    <property type="nucleotide sequence ID" value="NZ_BMXY01000001.1"/>
</dbReference>
<evidence type="ECO:0000313" key="2">
    <source>
        <dbReference type="Proteomes" id="UP000643403"/>
    </source>
</evidence>
<protein>
    <submittedName>
        <fullName evidence="1">DNA-binding transcriptional regulator</fullName>
    </submittedName>
</protein>
<dbReference type="SUPFAM" id="SSF48295">
    <property type="entry name" value="TrpR-like"/>
    <property type="match status" value="1"/>
</dbReference>
<gene>
    <name evidence="1" type="ORF">GCM10008101_13780</name>
</gene>
<dbReference type="GO" id="GO:0003677">
    <property type="term" value="F:DNA binding"/>
    <property type="evidence" value="ECO:0007669"/>
    <property type="project" value="UniProtKB-KW"/>
</dbReference>
<accession>A0ABQ3BY06</accession>
<keyword evidence="1" id="KW-0238">DNA-binding</keyword>
<comment type="caution">
    <text evidence="1">The sequence shown here is derived from an EMBL/GenBank/DDBJ whole genome shotgun (WGS) entry which is preliminary data.</text>
</comment>
<dbReference type="EMBL" id="BMXY01000001">
    <property type="protein sequence ID" value="GGZ61051.1"/>
    <property type="molecule type" value="Genomic_DNA"/>
</dbReference>
<dbReference type="InterPro" id="IPR038116">
    <property type="entry name" value="TrpR-like_sf"/>
</dbReference>
<name>A0ABQ3BY06_9GAMM</name>
<dbReference type="Proteomes" id="UP000643403">
    <property type="component" value="Unassembled WGS sequence"/>
</dbReference>
<dbReference type="PANTHER" id="PTHR40080">
    <property type="entry name" value="LMO1763 PROTEIN"/>
    <property type="match status" value="1"/>
</dbReference>
<dbReference type="PANTHER" id="PTHR40080:SF1">
    <property type="entry name" value="TRPR-LIKE PROTEIN YERC_YECD"/>
    <property type="match status" value="1"/>
</dbReference>
<dbReference type="InterPro" id="IPR013368">
    <property type="entry name" value="YecD_YerC"/>
</dbReference>
<organism evidence="1 2">
    <name type="scientific">Cognatilysobacter xinjiangensis</name>
    <dbReference type="NCBI Taxonomy" id="546892"/>
    <lineage>
        <taxon>Bacteria</taxon>
        <taxon>Pseudomonadati</taxon>
        <taxon>Pseudomonadota</taxon>
        <taxon>Gammaproteobacteria</taxon>
        <taxon>Lysobacterales</taxon>
        <taxon>Lysobacteraceae</taxon>
        <taxon>Cognatilysobacter</taxon>
    </lineage>
</organism>